<gene>
    <name evidence="1" type="ORF">FN960_00690</name>
</gene>
<organism evidence="1 2">
    <name type="scientific">Alkalicoccobacillus porphyridii</name>
    <dbReference type="NCBI Taxonomy" id="2597270"/>
    <lineage>
        <taxon>Bacteria</taxon>
        <taxon>Bacillati</taxon>
        <taxon>Bacillota</taxon>
        <taxon>Bacilli</taxon>
        <taxon>Bacillales</taxon>
        <taxon>Bacillaceae</taxon>
        <taxon>Alkalicoccobacillus</taxon>
    </lineage>
</organism>
<dbReference type="InterPro" id="IPR035069">
    <property type="entry name" value="TTHA1013/TTHA0281-like"/>
</dbReference>
<name>A0A554A356_9BACI</name>
<evidence type="ECO:0000313" key="1">
    <source>
        <dbReference type="EMBL" id="TSB48105.1"/>
    </source>
</evidence>
<dbReference type="EMBL" id="VLXZ01000001">
    <property type="protein sequence ID" value="TSB48105.1"/>
    <property type="molecule type" value="Genomic_DNA"/>
</dbReference>
<dbReference type="Proteomes" id="UP000318521">
    <property type="component" value="Unassembled WGS sequence"/>
</dbReference>
<keyword evidence="2" id="KW-1185">Reference proteome</keyword>
<accession>A0A554A356</accession>
<dbReference type="OrthoDB" id="2884322at2"/>
<dbReference type="Gene3D" id="3.30.160.250">
    <property type="match status" value="1"/>
</dbReference>
<dbReference type="SUPFAM" id="SSF143100">
    <property type="entry name" value="TTHA1013/TTHA0281-like"/>
    <property type="match status" value="1"/>
</dbReference>
<proteinExistence type="predicted"/>
<reference evidence="1 2" key="1">
    <citation type="submission" date="2019-07" db="EMBL/GenBank/DDBJ databases">
        <authorList>
            <person name="Park Y.J."/>
            <person name="Jeong S.E."/>
            <person name="Jung H.S."/>
        </authorList>
    </citation>
    <scope>NUCLEOTIDE SEQUENCE [LARGE SCALE GENOMIC DNA]</scope>
    <source>
        <strain evidence="2">P16(2019)</strain>
    </source>
</reference>
<dbReference type="RefSeq" id="WP_143846450.1">
    <property type="nucleotide sequence ID" value="NZ_VLXZ01000001.1"/>
</dbReference>
<comment type="caution">
    <text evidence="1">The sequence shown here is derived from an EMBL/GenBank/DDBJ whole genome shotgun (WGS) entry which is preliminary data.</text>
</comment>
<sequence>MRAGNNLQYYDVKPEDFTWYLRQVPNWLGSKEYMIELEGIDGCVSFGDTVKEAKQGLKSALSQWMTRYGEFSLPVQSEGAHLIHLIPEMTNVEVQYINEELQKLI</sequence>
<protein>
    <submittedName>
        <fullName evidence="1">Type II toxin-antitoxin system HicB family antitoxin</fullName>
    </submittedName>
</protein>
<dbReference type="AlphaFoldDB" id="A0A554A356"/>
<evidence type="ECO:0000313" key="2">
    <source>
        <dbReference type="Proteomes" id="UP000318521"/>
    </source>
</evidence>